<accession>A0ABW1U1V2</accession>
<reference evidence="2" key="1">
    <citation type="journal article" date="2019" name="Int. J. Syst. Evol. Microbiol.">
        <title>The Global Catalogue of Microorganisms (GCM) 10K type strain sequencing project: providing services to taxonomists for standard genome sequencing and annotation.</title>
        <authorList>
            <consortium name="The Broad Institute Genomics Platform"/>
            <consortium name="The Broad Institute Genome Sequencing Center for Infectious Disease"/>
            <person name="Wu L."/>
            <person name="Ma J."/>
        </authorList>
    </citation>
    <scope>NUCLEOTIDE SEQUENCE [LARGE SCALE GENOMIC DNA]</scope>
    <source>
        <strain evidence="2">CCUG 39402</strain>
    </source>
</reference>
<gene>
    <name evidence="1" type="ORF">ACFQND_17225</name>
</gene>
<dbReference type="Proteomes" id="UP001596270">
    <property type="component" value="Unassembled WGS sequence"/>
</dbReference>
<dbReference type="RefSeq" id="WP_371435272.1">
    <property type="nucleotide sequence ID" value="NZ_JBHSRS010000081.1"/>
</dbReference>
<keyword evidence="2" id="KW-1185">Reference proteome</keyword>
<evidence type="ECO:0000313" key="1">
    <source>
        <dbReference type="EMBL" id="MFC6282968.1"/>
    </source>
</evidence>
<organism evidence="1 2">
    <name type="scientific">Polaromonas aquatica</name>
    <dbReference type="NCBI Taxonomy" id="332657"/>
    <lineage>
        <taxon>Bacteria</taxon>
        <taxon>Pseudomonadati</taxon>
        <taxon>Pseudomonadota</taxon>
        <taxon>Betaproteobacteria</taxon>
        <taxon>Burkholderiales</taxon>
        <taxon>Comamonadaceae</taxon>
        <taxon>Polaromonas</taxon>
    </lineage>
</organism>
<comment type="caution">
    <text evidence="1">The sequence shown here is derived from an EMBL/GenBank/DDBJ whole genome shotgun (WGS) entry which is preliminary data.</text>
</comment>
<protein>
    <recommendedName>
        <fullName evidence="3">DUF2917 domain-containing protein</fullName>
    </recommendedName>
</protein>
<evidence type="ECO:0008006" key="3">
    <source>
        <dbReference type="Google" id="ProtNLM"/>
    </source>
</evidence>
<sequence>MQNHPDPQTTIQLGAGKSRLLQVTAGSTLIHSSGALTVTGTPLWLGELVFSPCTRLEPGQAHVIAQDGWITLKAGPRTEAVCLIYPKQALSQVWREAARTLLKRYLQIAGIRLRRAKTASLG</sequence>
<proteinExistence type="predicted"/>
<name>A0ABW1U1V2_9BURK</name>
<evidence type="ECO:0000313" key="2">
    <source>
        <dbReference type="Proteomes" id="UP001596270"/>
    </source>
</evidence>
<dbReference type="EMBL" id="JBHSRS010000081">
    <property type="protein sequence ID" value="MFC6282968.1"/>
    <property type="molecule type" value="Genomic_DNA"/>
</dbReference>